<gene>
    <name evidence="1" type="ORF">BSONL12_02959</name>
</gene>
<protein>
    <submittedName>
        <fullName evidence="1">Uncharacterized protein</fullName>
    </submittedName>
</protein>
<evidence type="ECO:0000313" key="2">
    <source>
        <dbReference type="Proteomes" id="UP000011907"/>
    </source>
</evidence>
<evidence type="ECO:0000313" key="1">
    <source>
        <dbReference type="EMBL" id="EME75900.1"/>
    </source>
</evidence>
<reference evidence="1 2" key="1">
    <citation type="journal article" date="2013" name="Genome Announc.">
        <title>Draft Whole-Genome Sequence of Bacillus sonorensis Strain L12, a Source of Nonribosomal Lipopeptides.</title>
        <authorList>
            <person name="Adimpong D.B."/>
            <person name="Sorensen K.I."/>
            <person name="Nielsen D.S."/>
            <person name="Thorsen L."/>
            <person name="Rasmussen T.B."/>
            <person name="Derkx P.M."/>
            <person name="Jespersen L."/>
        </authorList>
    </citation>
    <scope>NUCLEOTIDE SEQUENCE [LARGE SCALE GENOMIC DNA]</scope>
    <source>
        <strain evidence="1 2">L12</strain>
    </source>
</reference>
<sequence length="64" mass="7033">MRITPSSDHRQAILKLTDAGHANIKNETIGVIVGFRAGSGAYERQWEVPSVNISACKLLLFSTY</sequence>
<dbReference type="Proteomes" id="UP000011907">
    <property type="component" value="Unassembled WGS sequence"/>
</dbReference>
<accession>M5PEU2</accession>
<dbReference type="PATRIC" id="fig|1274524.3.peg.646"/>
<organism evidence="1 2">
    <name type="scientific">Bacillus sonorensis L12</name>
    <dbReference type="NCBI Taxonomy" id="1274524"/>
    <lineage>
        <taxon>Bacteria</taxon>
        <taxon>Bacillati</taxon>
        <taxon>Bacillota</taxon>
        <taxon>Bacilli</taxon>
        <taxon>Bacillales</taxon>
        <taxon>Bacillaceae</taxon>
        <taxon>Bacillus</taxon>
    </lineage>
</organism>
<dbReference type="EMBL" id="AOFM01000003">
    <property type="protein sequence ID" value="EME75900.1"/>
    <property type="molecule type" value="Genomic_DNA"/>
</dbReference>
<comment type="caution">
    <text evidence="1">The sequence shown here is derived from an EMBL/GenBank/DDBJ whole genome shotgun (WGS) entry which is preliminary data.</text>
</comment>
<dbReference type="AlphaFoldDB" id="M5PEU2"/>
<proteinExistence type="predicted"/>
<name>M5PEU2_9BACI</name>